<evidence type="ECO:0000313" key="1">
    <source>
        <dbReference type="EMBL" id="ORL58109.1"/>
    </source>
</evidence>
<accession>A0A1X0ZLY3</accession>
<dbReference type="CDD" id="cd08054">
    <property type="entry name" value="gp6"/>
    <property type="match status" value="1"/>
</dbReference>
<dbReference type="AlphaFoldDB" id="A0A1X0ZLY3"/>
<evidence type="ECO:0000313" key="2">
    <source>
        <dbReference type="Proteomes" id="UP000193675"/>
    </source>
</evidence>
<protein>
    <recommendedName>
        <fullName evidence="3">Phage gp6-like head-tail connector protein</fullName>
    </recommendedName>
</protein>
<dbReference type="OrthoDB" id="8452319at2"/>
<dbReference type="Proteomes" id="UP000193675">
    <property type="component" value="Unassembled WGS sequence"/>
</dbReference>
<dbReference type="EMBL" id="NBWC01000055">
    <property type="protein sequence ID" value="ORL58109.1"/>
    <property type="molecule type" value="Genomic_DNA"/>
</dbReference>
<dbReference type="Gene3D" id="1.10.3230.30">
    <property type="entry name" value="Phage gp6-like head-tail connector protein"/>
    <property type="match status" value="1"/>
</dbReference>
<dbReference type="InterPro" id="IPR006450">
    <property type="entry name" value="Phage_HK97_gp6-like"/>
</dbReference>
<reference evidence="1 2" key="1">
    <citation type="submission" date="2017-04" db="EMBL/GenBank/DDBJ databases">
        <title>Presence of VIM-2 positive Pseudomonas species in chickens and their surrounding environment.</title>
        <authorList>
            <person name="Zhang R."/>
        </authorList>
    </citation>
    <scope>NUCLEOTIDE SEQUENCE [LARGE SCALE GENOMIC DNA]</scope>
    <source>
        <strain evidence="1 2">DZ-C18</strain>
    </source>
</reference>
<dbReference type="InterPro" id="IPR021146">
    <property type="entry name" value="Phage_gp6-like_head-tail"/>
</dbReference>
<dbReference type="RefSeq" id="WP_084859329.1">
    <property type="nucleotide sequence ID" value="NZ_NBWC01000055.1"/>
</dbReference>
<evidence type="ECO:0008006" key="3">
    <source>
        <dbReference type="Google" id="ProtNLM"/>
    </source>
</evidence>
<dbReference type="NCBIfam" id="TIGR01560">
    <property type="entry name" value="put_DNA_pack"/>
    <property type="match status" value="1"/>
</dbReference>
<dbReference type="Pfam" id="PF05135">
    <property type="entry name" value="Phage_connect_1"/>
    <property type="match status" value="1"/>
</dbReference>
<proteinExistence type="predicted"/>
<gene>
    <name evidence="1" type="ORF">B7H17_26305</name>
</gene>
<sequence length="129" mass="14271">MNILTLNEAKTHLRVDHDFDDSDIEAKLLEATAAVLTYMKGSPLGEPERDSEGAIVKDSNGDVVYQHDSNGLVIRFQIKAAIKLMLGELYKSREGAQEGQVSSNYDYGYGYLPRPVIALLYPLRDPALA</sequence>
<organism evidence="1 2">
    <name type="scientific">Pseudomonas putida</name>
    <name type="common">Arthrobacter siderocapsulatus</name>
    <dbReference type="NCBI Taxonomy" id="303"/>
    <lineage>
        <taxon>Bacteria</taxon>
        <taxon>Pseudomonadati</taxon>
        <taxon>Pseudomonadota</taxon>
        <taxon>Gammaproteobacteria</taxon>
        <taxon>Pseudomonadales</taxon>
        <taxon>Pseudomonadaceae</taxon>
        <taxon>Pseudomonas</taxon>
    </lineage>
</organism>
<comment type="caution">
    <text evidence="1">The sequence shown here is derived from an EMBL/GenBank/DDBJ whole genome shotgun (WGS) entry which is preliminary data.</text>
</comment>
<name>A0A1X0ZLY3_PSEPU</name>